<dbReference type="InterPro" id="IPR051017">
    <property type="entry name" value="Aldolase-II_Adducin_sf"/>
</dbReference>
<name>A0A9Q0RQW4_BLOTA</name>
<protein>
    <recommendedName>
        <fullName evidence="3">Class II aldolase/adducin N-terminal domain-containing protein</fullName>
    </recommendedName>
</protein>
<dbReference type="SMART" id="SM01007">
    <property type="entry name" value="Aldolase_II"/>
    <property type="match status" value="1"/>
</dbReference>
<feature type="compositionally biased region" description="Basic and acidic residues" evidence="2">
    <location>
        <begin position="679"/>
        <end position="690"/>
    </location>
</feature>
<comment type="caution">
    <text evidence="4">The sequence shown here is derived from an EMBL/GenBank/DDBJ whole genome shotgun (WGS) entry which is preliminary data.</text>
</comment>
<dbReference type="PANTHER" id="PTHR10672:SF3">
    <property type="entry name" value="PROTEIN HU-LI TAI SHAO"/>
    <property type="match status" value="1"/>
</dbReference>
<keyword evidence="5" id="KW-1185">Reference proteome</keyword>
<dbReference type="GO" id="GO:0005886">
    <property type="term" value="C:plasma membrane"/>
    <property type="evidence" value="ECO:0007669"/>
    <property type="project" value="UniProtKB-SubCell"/>
</dbReference>
<dbReference type="OMA" id="LEWESWM"/>
<dbReference type="Proteomes" id="UP001142055">
    <property type="component" value="Chromosome 1"/>
</dbReference>
<dbReference type="Gene3D" id="3.40.225.10">
    <property type="entry name" value="Class II aldolase/adducin N-terminal domain"/>
    <property type="match status" value="1"/>
</dbReference>
<dbReference type="NCBIfam" id="NF005451">
    <property type="entry name" value="PRK07044.1"/>
    <property type="match status" value="1"/>
</dbReference>
<dbReference type="GO" id="GO:0051015">
    <property type="term" value="F:actin filament binding"/>
    <property type="evidence" value="ECO:0007669"/>
    <property type="project" value="TreeGrafter"/>
</dbReference>
<organism evidence="4 5">
    <name type="scientific">Blomia tropicalis</name>
    <name type="common">Mite</name>
    <dbReference type="NCBI Taxonomy" id="40697"/>
    <lineage>
        <taxon>Eukaryota</taxon>
        <taxon>Metazoa</taxon>
        <taxon>Ecdysozoa</taxon>
        <taxon>Arthropoda</taxon>
        <taxon>Chelicerata</taxon>
        <taxon>Arachnida</taxon>
        <taxon>Acari</taxon>
        <taxon>Acariformes</taxon>
        <taxon>Sarcoptiformes</taxon>
        <taxon>Astigmata</taxon>
        <taxon>Glycyphagoidea</taxon>
        <taxon>Echimyopodidae</taxon>
        <taxon>Blomia</taxon>
    </lineage>
</organism>
<proteinExistence type="inferred from homology"/>
<evidence type="ECO:0000259" key="3">
    <source>
        <dbReference type="SMART" id="SM01007"/>
    </source>
</evidence>
<dbReference type="AlphaFoldDB" id="A0A9Q0RQW4"/>
<dbReference type="InterPro" id="IPR036409">
    <property type="entry name" value="Aldolase_II/adducin_N_sf"/>
</dbReference>
<feature type="region of interest" description="Disordered" evidence="2">
    <location>
        <begin position="345"/>
        <end position="364"/>
    </location>
</feature>
<dbReference type="GO" id="GO:0005856">
    <property type="term" value="C:cytoskeleton"/>
    <property type="evidence" value="ECO:0007669"/>
    <property type="project" value="TreeGrafter"/>
</dbReference>
<sequence length="778" mass="87228">MASHVEHAPPMNGGDTHFDPDDPECQREMMRPPDIEQDMKEMDRRRRVDVILNSQVFREELERIIESQLNDGYLPASLSALQQVTELLLPHSGRNSSMAKLGGAGPPINDIRGIDGLKYAKGEKLLRCKLASVYRLVELYGWTMGIYNHITVRVSQDQEHFLLNPFGLQYHEVTASSLLKVDMQGNVVDPGSTNFTFNKAGYMLHSAIHSSRPDIKAILHLHYPPCVAVSAMKQGLLPASQEAAILGPISYHDYQGFVINPSEREQIARNLGPSNKVLILRNHGVVTCGETLEEALFLMTNLVLACETQIRLAQVGLENIRLLPDETVEQVRSVVRDAGAAVQGLQKGDADGGNDLEKQQQSKHAGGGKKWKIWDLEFEAQMRMLDNAGFRTGYIYRQPLLRAESTRTRSDVELPPTATSHGNAYDEDKWLSPLRKLVQGKKTQDKLNWVNSPNVYQKVEILETGTTDPKKITKWQMAPDGTTPTHSTPIKIDSHNQFVPTNGGDPMEFKRKQREMKEVRMKNMITSGPQSQILEGVNWEEARQYAASQIDGTVPGNHVVMVGAASKGIIQRDFQHNATVYKSAYAKNPFDNVTEEDLKEYRSLIERKQRGEIVTDDQIPENVKHLLVEPISLNQDSHDIASPTSPTSPLSDEEDLRSGKGVQRSHSARLALQATEADYSERSQKSKATEDNFFSRGRFRSERKPNKSSKKHPEANVNGDHDKHDRSSKEGSPVKDEKKSKDKEKKEKKKGGIRTSFFSKKKSKTKDKDEPHAVAASN</sequence>
<dbReference type="GO" id="GO:0014069">
    <property type="term" value="C:postsynaptic density"/>
    <property type="evidence" value="ECO:0007669"/>
    <property type="project" value="TreeGrafter"/>
</dbReference>
<dbReference type="Pfam" id="PF00596">
    <property type="entry name" value="Aldolase_II"/>
    <property type="match status" value="1"/>
</dbReference>
<dbReference type="InterPro" id="IPR001303">
    <property type="entry name" value="Aldolase_II/adducin_N"/>
</dbReference>
<evidence type="ECO:0000313" key="4">
    <source>
        <dbReference type="EMBL" id="KAJ6223060.1"/>
    </source>
</evidence>
<dbReference type="PANTHER" id="PTHR10672">
    <property type="entry name" value="ADDUCIN"/>
    <property type="match status" value="1"/>
</dbReference>
<feature type="region of interest" description="Disordered" evidence="2">
    <location>
        <begin position="1"/>
        <end position="33"/>
    </location>
</feature>
<gene>
    <name evidence="4" type="ORF">RDWZM_001605</name>
</gene>
<feature type="compositionally biased region" description="Basic and acidic residues" evidence="2">
    <location>
        <begin position="699"/>
        <end position="745"/>
    </location>
</feature>
<dbReference type="EMBL" id="JAPWDV010000001">
    <property type="protein sequence ID" value="KAJ6223060.1"/>
    <property type="molecule type" value="Genomic_DNA"/>
</dbReference>
<evidence type="ECO:0000256" key="2">
    <source>
        <dbReference type="SAM" id="MobiDB-lite"/>
    </source>
</evidence>
<comment type="similarity">
    <text evidence="1">Belongs to the aldolase class II family. Adducin subfamily.</text>
</comment>
<evidence type="ECO:0000256" key="1">
    <source>
        <dbReference type="ARBA" id="ARBA00006274"/>
    </source>
</evidence>
<feature type="region of interest" description="Disordered" evidence="2">
    <location>
        <begin position="407"/>
        <end position="426"/>
    </location>
</feature>
<feature type="region of interest" description="Disordered" evidence="2">
    <location>
        <begin position="634"/>
        <end position="778"/>
    </location>
</feature>
<feature type="compositionally biased region" description="Basic and acidic residues" evidence="2">
    <location>
        <begin position="16"/>
        <end position="33"/>
    </location>
</feature>
<reference evidence="4" key="1">
    <citation type="submission" date="2022-12" db="EMBL/GenBank/DDBJ databases">
        <title>Genome assemblies of Blomia tropicalis.</title>
        <authorList>
            <person name="Cui Y."/>
        </authorList>
    </citation>
    <scope>NUCLEOTIDE SEQUENCE</scope>
    <source>
        <tissue evidence="4">Adult mites</tissue>
    </source>
</reference>
<accession>A0A9Q0RQW4</accession>
<feature type="domain" description="Class II aldolase/adducin N-terminal" evidence="3">
    <location>
        <begin position="128"/>
        <end position="310"/>
    </location>
</feature>
<dbReference type="SUPFAM" id="SSF53639">
    <property type="entry name" value="AraD/HMP-PK domain-like"/>
    <property type="match status" value="1"/>
</dbReference>
<evidence type="ECO:0000313" key="5">
    <source>
        <dbReference type="Proteomes" id="UP001142055"/>
    </source>
</evidence>